<dbReference type="PANTHER" id="PTHR33199:SF15">
    <property type="entry name" value="MACPF DOMAIN-CONTAINING PROTEIN CAD1-LIKE"/>
    <property type="match status" value="1"/>
</dbReference>
<dbReference type="PANTHER" id="PTHR33199">
    <property type="entry name" value="MACPF DOMAIN-CONTAINING PROTEIN CAD1"/>
    <property type="match status" value="1"/>
</dbReference>
<comment type="caution">
    <text evidence="1">The sequence shown here is derived from an EMBL/GenBank/DDBJ whole genome shotgun (WGS) entry which is preliminary data.</text>
</comment>
<dbReference type="InParanoid" id="A0A200PYL3"/>
<dbReference type="EMBL" id="MVGT01003740">
    <property type="protein sequence ID" value="OVA03281.1"/>
    <property type="molecule type" value="Genomic_DNA"/>
</dbReference>
<organism evidence="1 2">
    <name type="scientific">Macleaya cordata</name>
    <name type="common">Five-seeded plume-poppy</name>
    <name type="synonym">Bocconia cordata</name>
    <dbReference type="NCBI Taxonomy" id="56857"/>
    <lineage>
        <taxon>Eukaryota</taxon>
        <taxon>Viridiplantae</taxon>
        <taxon>Streptophyta</taxon>
        <taxon>Embryophyta</taxon>
        <taxon>Tracheophyta</taxon>
        <taxon>Spermatophyta</taxon>
        <taxon>Magnoliopsida</taxon>
        <taxon>Ranunculales</taxon>
        <taxon>Papaveraceae</taxon>
        <taxon>Papaveroideae</taxon>
        <taxon>Macleaya</taxon>
    </lineage>
</organism>
<reference evidence="1 2" key="1">
    <citation type="journal article" date="2017" name="Mol. Plant">
        <title>The Genome of Medicinal Plant Macleaya cordata Provides New Insights into Benzylisoquinoline Alkaloids Metabolism.</title>
        <authorList>
            <person name="Liu X."/>
            <person name="Liu Y."/>
            <person name="Huang P."/>
            <person name="Ma Y."/>
            <person name="Qing Z."/>
            <person name="Tang Q."/>
            <person name="Cao H."/>
            <person name="Cheng P."/>
            <person name="Zheng Y."/>
            <person name="Yuan Z."/>
            <person name="Zhou Y."/>
            <person name="Liu J."/>
            <person name="Tang Z."/>
            <person name="Zhuo Y."/>
            <person name="Zhang Y."/>
            <person name="Yu L."/>
            <person name="Huang J."/>
            <person name="Yang P."/>
            <person name="Peng Q."/>
            <person name="Zhang J."/>
            <person name="Jiang W."/>
            <person name="Zhang Z."/>
            <person name="Lin K."/>
            <person name="Ro D.K."/>
            <person name="Chen X."/>
            <person name="Xiong X."/>
            <person name="Shang Y."/>
            <person name="Huang S."/>
            <person name="Zeng J."/>
        </authorList>
    </citation>
    <scope>NUCLEOTIDE SEQUENCE [LARGE SCALE GENOMIC DNA]</scope>
    <source>
        <strain evidence="2">cv. BLH2017</strain>
        <tissue evidence="1">Root</tissue>
    </source>
</reference>
<dbReference type="GO" id="GO:2000031">
    <property type="term" value="P:regulation of salicylic acid mediated signaling pathway"/>
    <property type="evidence" value="ECO:0007669"/>
    <property type="project" value="InterPro"/>
</dbReference>
<dbReference type="GO" id="GO:0009626">
    <property type="term" value="P:plant-type hypersensitive response"/>
    <property type="evidence" value="ECO:0007669"/>
    <property type="project" value="TreeGrafter"/>
</dbReference>
<dbReference type="OrthoDB" id="1366754at2759"/>
<evidence type="ECO:0000313" key="2">
    <source>
        <dbReference type="Proteomes" id="UP000195402"/>
    </source>
</evidence>
<dbReference type="OMA" id="CNTSLEC"/>
<gene>
    <name evidence="1" type="ORF">BVC80_8609g8</name>
</gene>
<dbReference type="InterPro" id="IPR044663">
    <property type="entry name" value="CAD1/NSL1-like"/>
</dbReference>
<name>A0A200PYL3_MACCD</name>
<protein>
    <submittedName>
        <fullName evidence="1">Uncharacterized protein</fullName>
    </submittedName>
</protein>
<evidence type="ECO:0000313" key="1">
    <source>
        <dbReference type="EMBL" id="OVA03281.1"/>
    </source>
</evidence>
<proteinExistence type="predicted"/>
<accession>A0A200PYL3</accession>
<dbReference type="AlphaFoldDB" id="A0A200PYL3"/>
<sequence>MEDNAAAFHTILNSIQALGKGFDVNFDTRLLYCKGVAGSRIVEVDEEHTKDLLVCDGVVVNDVSRDIRCSQETIQRESSGVCNFYEGISCGSSRVNGLDLIFFLA</sequence>
<keyword evidence="2" id="KW-1185">Reference proteome</keyword>
<dbReference type="STRING" id="56857.A0A200PYL3"/>
<dbReference type="GO" id="GO:0005886">
    <property type="term" value="C:plasma membrane"/>
    <property type="evidence" value="ECO:0007669"/>
    <property type="project" value="TreeGrafter"/>
</dbReference>
<dbReference type="Proteomes" id="UP000195402">
    <property type="component" value="Unassembled WGS sequence"/>
</dbReference>